<feature type="compositionally biased region" description="Polar residues" evidence="1">
    <location>
        <begin position="94"/>
        <end position="103"/>
    </location>
</feature>
<feature type="region of interest" description="Disordered" evidence="1">
    <location>
        <begin position="79"/>
        <end position="107"/>
    </location>
</feature>
<reference evidence="2" key="2">
    <citation type="submission" date="2020-11" db="EMBL/GenBank/DDBJ databases">
        <authorList>
            <person name="McCartney M.A."/>
            <person name="Auch B."/>
            <person name="Kono T."/>
            <person name="Mallez S."/>
            <person name="Becker A."/>
            <person name="Gohl D.M."/>
            <person name="Silverstein K.A.T."/>
            <person name="Koren S."/>
            <person name="Bechman K.B."/>
            <person name="Herman A."/>
            <person name="Abrahante J.E."/>
            <person name="Garbe J."/>
        </authorList>
    </citation>
    <scope>NUCLEOTIDE SEQUENCE</scope>
    <source>
        <strain evidence="2">Duluth1</strain>
        <tissue evidence="2">Whole animal</tissue>
    </source>
</reference>
<gene>
    <name evidence="2" type="ORF">DPMN_119537</name>
</gene>
<evidence type="ECO:0000313" key="2">
    <source>
        <dbReference type="EMBL" id="KAH3817952.1"/>
    </source>
</evidence>
<dbReference type="AlphaFoldDB" id="A0A9D4GQ39"/>
<sequence>MEIVVRAAPKNDIAKVDEIIQEETGGGNSTKSEIITSHPDKHIPVVVIEEDNYRSDVGVGIATRNSKKIQPVLDGARNKISVNKDRNLDADSAASDQTGQNDLKSADDTIHDYFVEFQDEMLAEGKDSTNETTYAQNETSKTVDFGQTERTEPKIKIETSEINGEINQ</sequence>
<feature type="compositionally biased region" description="Polar residues" evidence="1">
    <location>
        <begin position="130"/>
        <end position="142"/>
    </location>
</feature>
<accession>A0A9D4GQ39</accession>
<reference evidence="2" key="1">
    <citation type="journal article" date="2019" name="bioRxiv">
        <title>The Genome of the Zebra Mussel, Dreissena polymorpha: A Resource for Invasive Species Research.</title>
        <authorList>
            <person name="McCartney M.A."/>
            <person name="Auch B."/>
            <person name="Kono T."/>
            <person name="Mallez S."/>
            <person name="Zhang Y."/>
            <person name="Obille A."/>
            <person name="Becker A."/>
            <person name="Abrahante J.E."/>
            <person name="Garbe J."/>
            <person name="Badalamenti J.P."/>
            <person name="Herman A."/>
            <person name="Mangelson H."/>
            <person name="Liachko I."/>
            <person name="Sullivan S."/>
            <person name="Sone E.D."/>
            <person name="Koren S."/>
            <person name="Silverstein K.A.T."/>
            <person name="Beckman K.B."/>
            <person name="Gohl D.M."/>
        </authorList>
    </citation>
    <scope>NUCLEOTIDE SEQUENCE</scope>
    <source>
        <strain evidence="2">Duluth1</strain>
        <tissue evidence="2">Whole animal</tissue>
    </source>
</reference>
<protein>
    <submittedName>
        <fullName evidence="2">Uncharacterized protein</fullName>
    </submittedName>
</protein>
<name>A0A9D4GQ39_DREPO</name>
<evidence type="ECO:0000256" key="1">
    <source>
        <dbReference type="SAM" id="MobiDB-lite"/>
    </source>
</evidence>
<evidence type="ECO:0000313" key="3">
    <source>
        <dbReference type="Proteomes" id="UP000828390"/>
    </source>
</evidence>
<feature type="region of interest" description="Disordered" evidence="1">
    <location>
        <begin position="125"/>
        <end position="153"/>
    </location>
</feature>
<dbReference type="EMBL" id="JAIWYP010000005">
    <property type="protein sequence ID" value="KAH3817952.1"/>
    <property type="molecule type" value="Genomic_DNA"/>
</dbReference>
<proteinExistence type="predicted"/>
<comment type="caution">
    <text evidence="2">The sequence shown here is derived from an EMBL/GenBank/DDBJ whole genome shotgun (WGS) entry which is preliminary data.</text>
</comment>
<dbReference type="Proteomes" id="UP000828390">
    <property type="component" value="Unassembled WGS sequence"/>
</dbReference>
<organism evidence="2 3">
    <name type="scientific">Dreissena polymorpha</name>
    <name type="common">Zebra mussel</name>
    <name type="synonym">Mytilus polymorpha</name>
    <dbReference type="NCBI Taxonomy" id="45954"/>
    <lineage>
        <taxon>Eukaryota</taxon>
        <taxon>Metazoa</taxon>
        <taxon>Spiralia</taxon>
        <taxon>Lophotrochozoa</taxon>
        <taxon>Mollusca</taxon>
        <taxon>Bivalvia</taxon>
        <taxon>Autobranchia</taxon>
        <taxon>Heteroconchia</taxon>
        <taxon>Euheterodonta</taxon>
        <taxon>Imparidentia</taxon>
        <taxon>Neoheterodontei</taxon>
        <taxon>Myida</taxon>
        <taxon>Dreissenoidea</taxon>
        <taxon>Dreissenidae</taxon>
        <taxon>Dreissena</taxon>
    </lineage>
</organism>
<keyword evidence="3" id="KW-1185">Reference proteome</keyword>